<feature type="transmembrane region" description="Helical" evidence="13">
    <location>
        <begin position="482"/>
        <end position="503"/>
    </location>
</feature>
<dbReference type="Gene3D" id="1.20.1730.10">
    <property type="entry name" value="Sodium/glucose cotransporter"/>
    <property type="match status" value="1"/>
</dbReference>
<feature type="transmembrane region" description="Helical" evidence="13">
    <location>
        <begin position="82"/>
        <end position="100"/>
    </location>
</feature>
<feature type="transmembrane region" description="Helical" evidence="13">
    <location>
        <begin position="202"/>
        <end position="222"/>
    </location>
</feature>
<evidence type="ECO:0000256" key="4">
    <source>
        <dbReference type="ARBA" id="ARBA00022475"/>
    </source>
</evidence>
<dbReference type="AlphaFoldDB" id="A0A7S1YRV4"/>
<keyword evidence="4" id="KW-1003">Cell membrane</keyword>
<feature type="chain" id="PRO_5030918671" evidence="14">
    <location>
        <begin position="29"/>
        <end position="687"/>
    </location>
</feature>
<feature type="transmembrane region" description="Helical" evidence="13">
    <location>
        <begin position="509"/>
        <end position="532"/>
    </location>
</feature>
<dbReference type="InterPro" id="IPR001734">
    <property type="entry name" value="Na/solute_symporter"/>
</dbReference>
<evidence type="ECO:0000256" key="3">
    <source>
        <dbReference type="ARBA" id="ARBA00022448"/>
    </source>
</evidence>
<dbReference type="Pfam" id="PF00474">
    <property type="entry name" value="SSF"/>
    <property type="match status" value="2"/>
</dbReference>
<evidence type="ECO:0000313" key="15">
    <source>
        <dbReference type="EMBL" id="CAD9317399.1"/>
    </source>
</evidence>
<feature type="transmembrane region" description="Helical" evidence="13">
    <location>
        <begin position="120"/>
        <end position="142"/>
    </location>
</feature>
<dbReference type="GO" id="GO:0015293">
    <property type="term" value="F:symporter activity"/>
    <property type="evidence" value="ECO:0007669"/>
    <property type="project" value="UniProtKB-KW"/>
</dbReference>
<evidence type="ECO:0000256" key="10">
    <source>
        <dbReference type="ARBA" id="ARBA00023136"/>
    </source>
</evidence>
<feature type="transmembrane region" description="Helical" evidence="13">
    <location>
        <begin position="167"/>
        <end position="196"/>
    </location>
</feature>
<dbReference type="PROSITE" id="PS50283">
    <property type="entry name" value="NA_SOLUT_SYMP_3"/>
    <property type="match status" value="1"/>
</dbReference>
<evidence type="ECO:0000256" key="1">
    <source>
        <dbReference type="ARBA" id="ARBA00004651"/>
    </source>
</evidence>
<evidence type="ECO:0000256" key="8">
    <source>
        <dbReference type="ARBA" id="ARBA00023053"/>
    </source>
</evidence>
<evidence type="ECO:0000256" key="14">
    <source>
        <dbReference type="SAM" id="SignalP"/>
    </source>
</evidence>
<dbReference type="InterPro" id="IPR038377">
    <property type="entry name" value="Na/Glc_symporter_sf"/>
</dbReference>
<accession>A0A7S1YRV4</accession>
<keyword evidence="10 13" id="KW-0472">Membrane</keyword>
<dbReference type="InterPro" id="IPR050277">
    <property type="entry name" value="Sodium:Solute_Symporter"/>
</dbReference>
<name>A0A7S1YRV4_9STRA</name>
<evidence type="ECO:0000256" key="9">
    <source>
        <dbReference type="ARBA" id="ARBA00023065"/>
    </source>
</evidence>
<gene>
    <name evidence="15" type="ORF">DBRI1063_LOCUS3807</name>
</gene>
<feature type="transmembrane region" description="Helical" evidence="13">
    <location>
        <begin position="330"/>
        <end position="350"/>
    </location>
</feature>
<evidence type="ECO:0000256" key="2">
    <source>
        <dbReference type="ARBA" id="ARBA00006434"/>
    </source>
</evidence>
<sequence>MKCVSTCTLCRLLLLGVGILLTSPMATAEESCPMSEVCGLVCPEETPPPSKGFAAAVLSFAVLFCIIGLLTFFSVKGKTENFFVAGRSLPLWIITATLASQSLDSNALLGNVDLSYKFHFWDGCVLPIGLGLSLILNGIFFARKINDEKVLTLPDVYAKRYGKLVEILVSITTIVSFLFLLAGNLVGMGAILGYLLNIDDPAAAVWISMILILLYTACGGLFSVAYTDCIQAAIGWFGCLFAAFYLINNKEQAPPPSIGFEGYIYPDNIGDGGVCDMYSGVPCTNDPSLCCYNTEIQTAGDNGAYPFGDKRVFNNQMTDPYSLTPFPNAILFNWATIFVLGFGNLAALDFQARCMAAKTPKIATIGCIIAGFLTFLVGIPFSYLGAITRVLYGPDSSFAVFEPDTCSEILLLPTCAMWVPDADAFIKVLTHNMPSFLGGWCLIGIVAASMSTADGAILAMGTVLSNNLLRHVKFSFITKDTLILAARLSMIPFAVAAAAIATTKPGETGTFLIVAFDVTLASVVVPLFGCFYTKIPRPAAALFSILSGAITRIIMQFELSKDGSLLPPYGGAEFLDYGPAASAKVPPFIDDADPWDPSTEPCDQSRFSDYSGADSLASAAVSLVVFVLIQFLEREKSLDDSWLVSWSWMRPCVIEADVDDKHNGAMIDDDNFADDAVIVSPSDVGVE</sequence>
<feature type="transmembrane region" description="Helical" evidence="13">
    <location>
        <begin position="437"/>
        <end position="461"/>
    </location>
</feature>
<organism evidence="15">
    <name type="scientific">Ditylum brightwellii</name>
    <dbReference type="NCBI Taxonomy" id="49249"/>
    <lineage>
        <taxon>Eukaryota</taxon>
        <taxon>Sar</taxon>
        <taxon>Stramenopiles</taxon>
        <taxon>Ochrophyta</taxon>
        <taxon>Bacillariophyta</taxon>
        <taxon>Mediophyceae</taxon>
        <taxon>Lithodesmiophycidae</taxon>
        <taxon>Lithodesmiales</taxon>
        <taxon>Lithodesmiaceae</taxon>
        <taxon>Ditylum</taxon>
    </lineage>
</organism>
<dbReference type="PANTHER" id="PTHR48086">
    <property type="entry name" value="SODIUM/PROLINE SYMPORTER-RELATED"/>
    <property type="match status" value="1"/>
</dbReference>
<dbReference type="PANTHER" id="PTHR48086:SF3">
    <property type="entry name" value="SODIUM_PROLINE SYMPORTER"/>
    <property type="match status" value="1"/>
</dbReference>
<keyword evidence="14" id="KW-0732">Signal</keyword>
<comment type="similarity">
    <text evidence="2 12">Belongs to the sodium:solute symporter (SSF) (TC 2.A.21) family.</text>
</comment>
<evidence type="ECO:0000256" key="5">
    <source>
        <dbReference type="ARBA" id="ARBA00022692"/>
    </source>
</evidence>
<keyword evidence="3" id="KW-0813">Transport</keyword>
<proteinExistence type="inferred from homology"/>
<feature type="transmembrane region" description="Helical" evidence="13">
    <location>
        <begin position="229"/>
        <end position="247"/>
    </location>
</feature>
<keyword evidence="6" id="KW-0769">Symport</keyword>
<protein>
    <submittedName>
        <fullName evidence="15">Uncharacterized protein</fullName>
    </submittedName>
</protein>
<dbReference type="EMBL" id="HBGN01005898">
    <property type="protein sequence ID" value="CAD9317399.1"/>
    <property type="molecule type" value="Transcribed_RNA"/>
</dbReference>
<feature type="transmembrane region" description="Helical" evidence="13">
    <location>
        <begin position="539"/>
        <end position="557"/>
    </location>
</feature>
<evidence type="ECO:0000256" key="13">
    <source>
        <dbReference type="SAM" id="Phobius"/>
    </source>
</evidence>
<evidence type="ECO:0000256" key="6">
    <source>
        <dbReference type="ARBA" id="ARBA00022847"/>
    </source>
</evidence>
<feature type="transmembrane region" description="Helical" evidence="13">
    <location>
        <begin position="362"/>
        <end position="384"/>
    </location>
</feature>
<dbReference type="GO" id="GO:0005886">
    <property type="term" value="C:plasma membrane"/>
    <property type="evidence" value="ECO:0007669"/>
    <property type="project" value="UniProtKB-SubCell"/>
</dbReference>
<evidence type="ECO:0000256" key="7">
    <source>
        <dbReference type="ARBA" id="ARBA00022989"/>
    </source>
</evidence>
<dbReference type="GO" id="GO:0006814">
    <property type="term" value="P:sodium ion transport"/>
    <property type="evidence" value="ECO:0007669"/>
    <property type="project" value="UniProtKB-KW"/>
</dbReference>
<evidence type="ECO:0000256" key="11">
    <source>
        <dbReference type="ARBA" id="ARBA00023201"/>
    </source>
</evidence>
<keyword evidence="7 13" id="KW-1133">Transmembrane helix</keyword>
<keyword evidence="5 13" id="KW-0812">Transmembrane</keyword>
<feature type="signal peptide" evidence="14">
    <location>
        <begin position="1"/>
        <end position="28"/>
    </location>
</feature>
<reference evidence="15" key="1">
    <citation type="submission" date="2021-01" db="EMBL/GenBank/DDBJ databases">
        <authorList>
            <person name="Corre E."/>
            <person name="Pelletier E."/>
            <person name="Niang G."/>
            <person name="Scheremetjew M."/>
            <person name="Finn R."/>
            <person name="Kale V."/>
            <person name="Holt S."/>
            <person name="Cochrane G."/>
            <person name="Meng A."/>
            <person name="Brown T."/>
            <person name="Cohen L."/>
        </authorList>
    </citation>
    <scope>NUCLEOTIDE SEQUENCE</scope>
    <source>
        <strain evidence="15">Pop2</strain>
    </source>
</reference>
<evidence type="ECO:0000256" key="12">
    <source>
        <dbReference type="RuleBase" id="RU362091"/>
    </source>
</evidence>
<keyword evidence="8" id="KW-0915">Sodium</keyword>
<keyword evidence="11" id="KW-0739">Sodium transport</keyword>
<keyword evidence="9" id="KW-0406">Ion transport</keyword>
<comment type="subcellular location">
    <subcellularLocation>
        <location evidence="1">Cell membrane</location>
        <topology evidence="1">Multi-pass membrane protein</topology>
    </subcellularLocation>
</comment>
<feature type="transmembrane region" description="Helical" evidence="13">
    <location>
        <begin position="52"/>
        <end position="75"/>
    </location>
</feature>